<evidence type="ECO:0000313" key="2">
    <source>
        <dbReference type="Proteomes" id="UP000807825"/>
    </source>
</evidence>
<dbReference type="EMBL" id="JACRDE010000291">
    <property type="protein sequence ID" value="MBI5249962.1"/>
    <property type="molecule type" value="Genomic_DNA"/>
</dbReference>
<sequence>MTQSASHASSGNFLDAYDFSGNYNYLKKLIEELKTENSASVRKQIFGEDEPDRTLTKKQMKQVFKFLRKIEHHYEECCTPPIPEELEKGIRKRDSADWLPWELEAIEKVDGWRVALQERKQNAREMFNSAMERIRNGELP</sequence>
<organism evidence="1 2">
    <name type="scientific">Desulfomonile tiedjei</name>
    <dbReference type="NCBI Taxonomy" id="2358"/>
    <lineage>
        <taxon>Bacteria</taxon>
        <taxon>Pseudomonadati</taxon>
        <taxon>Thermodesulfobacteriota</taxon>
        <taxon>Desulfomonilia</taxon>
        <taxon>Desulfomonilales</taxon>
        <taxon>Desulfomonilaceae</taxon>
        <taxon>Desulfomonile</taxon>
    </lineage>
</organism>
<comment type="caution">
    <text evidence="1">The sequence shown here is derived from an EMBL/GenBank/DDBJ whole genome shotgun (WGS) entry which is preliminary data.</text>
</comment>
<dbReference type="Proteomes" id="UP000807825">
    <property type="component" value="Unassembled WGS sequence"/>
</dbReference>
<dbReference type="AlphaFoldDB" id="A0A9D6V1Z3"/>
<proteinExistence type="predicted"/>
<reference evidence="1" key="1">
    <citation type="submission" date="2020-07" db="EMBL/GenBank/DDBJ databases">
        <title>Huge and variable diversity of episymbiotic CPR bacteria and DPANN archaea in groundwater ecosystems.</title>
        <authorList>
            <person name="He C.Y."/>
            <person name="Keren R."/>
            <person name="Whittaker M."/>
            <person name="Farag I.F."/>
            <person name="Doudna J."/>
            <person name="Cate J.H.D."/>
            <person name="Banfield J.F."/>
        </authorList>
    </citation>
    <scope>NUCLEOTIDE SEQUENCE</scope>
    <source>
        <strain evidence="1">NC_groundwater_1664_Pr3_B-0.1um_52_9</strain>
    </source>
</reference>
<evidence type="ECO:0000313" key="1">
    <source>
        <dbReference type="EMBL" id="MBI5249962.1"/>
    </source>
</evidence>
<accession>A0A9D6V1Z3</accession>
<gene>
    <name evidence="1" type="ORF">HY912_10755</name>
</gene>
<protein>
    <submittedName>
        <fullName evidence="1">Uncharacterized protein</fullName>
    </submittedName>
</protein>
<name>A0A9D6V1Z3_9BACT</name>